<keyword evidence="4 9" id="KW-1133">Transmembrane helix</keyword>
<evidence type="ECO:0000256" key="2">
    <source>
        <dbReference type="ARBA" id="ARBA00022475"/>
    </source>
</evidence>
<evidence type="ECO:0000256" key="7">
    <source>
        <dbReference type="ARBA" id="ARBA00024197"/>
    </source>
</evidence>
<keyword evidence="3 9" id="KW-0812">Transmembrane</keyword>
<proteinExistence type="inferred from homology"/>
<reference evidence="12" key="1">
    <citation type="submission" date="2017-11" db="EMBL/GenBank/DDBJ databases">
        <title>Complete genome sequence of Moraxella osloensis NP7 isolated from human skin.</title>
        <authorList>
            <person name="Lee K."/>
            <person name="Lim J.Y."/>
            <person name="Hwang I."/>
        </authorList>
    </citation>
    <scope>NUCLEOTIDE SEQUENCE [LARGE SCALE GENOMIC DNA]</scope>
    <source>
        <strain evidence="12">NP7</strain>
    </source>
</reference>
<dbReference type="EMBL" id="CP024443">
    <property type="protein sequence ID" value="ATR78795.1"/>
    <property type="molecule type" value="Genomic_DNA"/>
</dbReference>
<dbReference type="InterPro" id="IPR026039">
    <property type="entry name" value="YfgM"/>
</dbReference>
<keyword evidence="2" id="KW-1003">Cell membrane</keyword>
<dbReference type="AlphaFoldDB" id="A0A2D2LUT4"/>
<sequence length="279" mass="30103">MVKDVQPKLVNDEQQSLSALKQYGGYIVSAIMLVLAGYFGWTYWQKQGGNIDTAAANDFAKIQSDQNNIDTLTTQAASDTKAQAQLATAQANLAKNLREFVAKHDNSVYTWQALMLQAKQQTDQNDLKAAAATLQKASQLTLKDEGLKAIAILRQAQVLLSDNQADAAQKRLQSPLPAAFEASKLEILGDIANQQGDKKAAATHYQKAWQLIEQRNQNNPNPQDRALLRIKMESLGLSVKQPDLTGGVLAKPIQAPTQAENTAPAAAIASAPAIASSIK</sequence>
<name>A0A2D2LUT4_FAUOS</name>
<evidence type="ECO:0000256" key="9">
    <source>
        <dbReference type="SAM" id="Phobius"/>
    </source>
</evidence>
<dbReference type="STRING" id="34062.AXE82_01835"/>
<evidence type="ECO:0000256" key="8">
    <source>
        <dbReference type="ARBA" id="ARBA00024235"/>
    </source>
</evidence>
<accession>A0A2D2LUT4</accession>
<evidence type="ECO:0000313" key="12">
    <source>
        <dbReference type="Proteomes" id="UP000229340"/>
    </source>
</evidence>
<evidence type="ECO:0000259" key="10">
    <source>
        <dbReference type="Pfam" id="PF09976"/>
    </source>
</evidence>
<dbReference type="InterPro" id="IPR011990">
    <property type="entry name" value="TPR-like_helical_dom_sf"/>
</dbReference>
<dbReference type="SUPFAM" id="SSF48452">
    <property type="entry name" value="TPR-like"/>
    <property type="match status" value="1"/>
</dbReference>
<gene>
    <name evidence="11" type="ORF">NP7_05700</name>
</gene>
<evidence type="ECO:0000256" key="1">
    <source>
        <dbReference type="ARBA" id="ARBA00004401"/>
    </source>
</evidence>
<dbReference type="Proteomes" id="UP000229340">
    <property type="component" value="Chromosome"/>
</dbReference>
<dbReference type="GO" id="GO:0044877">
    <property type="term" value="F:protein-containing complex binding"/>
    <property type="evidence" value="ECO:0007669"/>
    <property type="project" value="InterPro"/>
</dbReference>
<evidence type="ECO:0000256" key="3">
    <source>
        <dbReference type="ARBA" id="ARBA00022692"/>
    </source>
</evidence>
<protein>
    <recommendedName>
        <fullName evidence="8">Ancillary SecYEG translocon subunit</fullName>
    </recommendedName>
</protein>
<dbReference type="GO" id="GO:0005886">
    <property type="term" value="C:plasma membrane"/>
    <property type="evidence" value="ECO:0007669"/>
    <property type="project" value="UniProtKB-SubCell"/>
</dbReference>
<keyword evidence="5 9" id="KW-0472">Membrane</keyword>
<keyword evidence="6" id="KW-0143">Chaperone</keyword>
<dbReference type="PANTHER" id="PTHR38035">
    <property type="entry name" value="UPF0070 PROTEIN YFGM"/>
    <property type="match status" value="1"/>
</dbReference>
<evidence type="ECO:0000256" key="4">
    <source>
        <dbReference type="ARBA" id="ARBA00022989"/>
    </source>
</evidence>
<dbReference type="PANTHER" id="PTHR38035:SF1">
    <property type="entry name" value="ANCILLARY SECYEG TRANSLOCON SUBUNIT"/>
    <property type="match status" value="1"/>
</dbReference>
<feature type="domain" description="Ancillary SecYEG translocon subunit/Cell division coordinator CpoB TPR" evidence="10">
    <location>
        <begin position="21"/>
        <end position="236"/>
    </location>
</feature>
<comment type="similarity">
    <text evidence="7">Belongs to the YfgM family.</text>
</comment>
<dbReference type="Pfam" id="PF09976">
    <property type="entry name" value="TPR_21"/>
    <property type="match status" value="1"/>
</dbReference>
<comment type="subcellular location">
    <subcellularLocation>
        <location evidence="1">Cell membrane</location>
        <topology evidence="1">Single-pass type II membrane protein</topology>
    </subcellularLocation>
</comment>
<organism evidence="11 12">
    <name type="scientific">Faucicola osloensis</name>
    <name type="common">Moraxella osloensis</name>
    <dbReference type="NCBI Taxonomy" id="34062"/>
    <lineage>
        <taxon>Bacteria</taxon>
        <taxon>Pseudomonadati</taxon>
        <taxon>Pseudomonadota</taxon>
        <taxon>Gammaproteobacteria</taxon>
        <taxon>Moraxellales</taxon>
        <taxon>Moraxellaceae</taxon>
        <taxon>Faucicola</taxon>
    </lineage>
</organism>
<evidence type="ECO:0000256" key="5">
    <source>
        <dbReference type="ARBA" id="ARBA00023136"/>
    </source>
</evidence>
<dbReference type="RefSeq" id="WP_100270048.1">
    <property type="nucleotide sequence ID" value="NZ_CP024443.1"/>
</dbReference>
<evidence type="ECO:0000256" key="6">
    <source>
        <dbReference type="ARBA" id="ARBA00023186"/>
    </source>
</evidence>
<evidence type="ECO:0000313" key="11">
    <source>
        <dbReference type="EMBL" id="ATR78795.1"/>
    </source>
</evidence>
<feature type="transmembrane region" description="Helical" evidence="9">
    <location>
        <begin position="23"/>
        <end position="44"/>
    </location>
</feature>
<dbReference type="InterPro" id="IPR018704">
    <property type="entry name" value="SecYEG/CpoB_TPR"/>
</dbReference>